<dbReference type="GO" id="GO:0005634">
    <property type="term" value="C:nucleus"/>
    <property type="evidence" value="ECO:0007669"/>
    <property type="project" value="TreeGrafter"/>
</dbReference>
<dbReference type="Gene3D" id="1.10.510.10">
    <property type="entry name" value="Transferase(Phosphotransferase) domain 1"/>
    <property type="match status" value="1"/>
</dbReference>
<evidence type="ECO:0000259" key="9">
    <source>
        <dbReference type="PROSITE" id="PS50011"/>
    </source>
</evidence>
<feature type="region of interest" description="Disordered" evidence="8">
    <location>
        <begin position="1"/>
        <end position="30"/>
    </location>
</feature>
<evidence type="ECO:0000256" key="7">
    <source>
        <dbReference type="PROSITE-ProRule" id="PRU10141"/>
    </source>
</evidence>
<organism evidence="10">
    <name type="scientific">Anopheles atroparvus</name>
    <name type="common">European mosquito</name>
    <dbReference type="NCBI Taxonomy" id="41427"/>
    <lineage>
        <taxon>Eukaryota</taxon>
        <taxon>Metazoa</taxon>
        <taxon>Ecdysozoa</taxon>
        <taxon>Arthropoda</taxon>
        <taxon>Hexapoda</taxon>
        <taxon>Insecta</taxon>
        <taxon>Pterygota</taxon>
        <taxon>Neoptera</taxon>
        <taxon>Endopterygota</taxon>
        <taxon>Diptera</taxon>
        <taxon>Nematocera</taxon>
        <taxon>Culicoidea</taxon>
        <taxon>Culicidae</taxon>
        <taxon>Anophelinae</taxon>
        <taxon>Anopheles</taxon>
    </lineage>
</organism>
<dbReference type="EnsemblMetazoa" id="ENSAATROPT009078">
    <property type="protein sequence ID" value="ENSAATROPP008203"/>
    <property type="gene ID" value="ENSAATROPG007373"/>
</dbReference>
<feature type="compositionally biased region" description="Low complexity" evidence="8">
    <location>
        <begin position="564"/>
        <end position="586"/>
    </location>
</feature>
<accession>A0A182J5A6</accession>
<reference evidence="11" key="1">
    <citation type="submission" date="2021-09" db="EMBL/GenBank/DDBJ databases">
        <authorList>
            <consortium name="Infravec"/>
            <person name="Campbell I L."/>
            <person name="Maslen G."/>
            <person name="Yates A."/>
        </authorList>
    </citation>
    <scope>NUCLEOTIDE SEQUENCE [LARGE SCALE GENOMIC DNA]</scope>
    <source>
        <strain evidence="11">Infravec2 EBRE</strain>
    </source>
</reference>
<dbReference type="SUPFAM" id="SSF56112">
    <property type="entry name" value="Protein kinase-like (PK-like)"/>
    <property type="match status" value="1"/>
</dbReference>
<feature type="compositionally biased region" description="Low complexity" evidence="8">
    <location>
        <begin position="431"/>
        <end position="444"/>
    </location>
</feature>
<evidence type="ECO:0000256" key="4">
    <source>
        <dbReference type="ARBA" id="ARBA00022777"/>
    </source>
</evidence>
<feature type="region of interest" description="Disordered" evidence="8">
    <location>
        <begin position="183"/>
        <end position="246"/>
    </location>
</feature>
<dbReference type="VEuPathDB" id="VectorBase:AATE011645"/>
<evidence type="ECO:0000256" key="2">
    <source>
        <dbReference type="ARBA" id="ARBA00022679"/>
    </source>
</evidence>
<feature type="compositionally biased region" description="Low complexity" evidence="8">
    <location>
        <begin position="131"/>
        <end position="142"/>
    </location>
</feature>
<feature type="compositionally biased region" description="Gly residues" evidence="8">
    <location>
        <begin position="226"/>
        <end position="239"/>
    </location>
</feature>
<feature type="region of interest" description="Disordered" evidence="8">
    <location>
        <begin position="484"/>
        <end position="586"/>
    </location>
</feature>
<feature type="binding site" evidence="7">
    <location>
        <position position="765"/>
    </location>
    <ligand>
        <name>ATP</name>
        <dbReference type="ChEBI" id="CHEBI:30616"/>
    </ligand>
</feature>
<keyword evidence="3 7" id="KW-0547">Nucleotide-binding</keyword>
<dbReference type="EnsemblMetazoa" id="AATE011645-RA">
    <property type="protein sequence ID" value="AATE011645-PA.1"/>
    <property type="gene ID" value="AATE011645"/>
</dbReference>
<dbReference type="SMART" id="SM00220">
    <property type="entry name" value="S_TKc"/>
    <property type="match status" value="1"/>
</dbReference>
<reference evidence="10" key="2">
    <citation type="submission" date="2022-08" db="UniProtKB">
        <authorList>
            <consortium name="EnsemblMetazoa"/>
        </authorList>
    </citation>
    <scope>IDENTIFICATION</scope>
    <source>
        <strain evidence="10">EBRO</strain>
    </source>
</reference>
<feature type="domain" description="Protein kinase" evidence="9">
    <location>
        <begin position="736"/>
        <end position="1050"/>
    </location>
</feature>
<evidence type="ECO:0000256" key="1">
    <source>
        <dbReference type="ARBA" id="ARBA00022527"/>
    </source>
</evidence>
<feature type="compositionally biased region" description="Low complexity" evidence="8">
    <location>
        <begin position="104"/>
        <end position="114"/>
    </location>
</feature>
<keyword evidence="4" id="KW-0418">Kinase</keyword>
<evidence type="ECO:0000313" key="11">
    <source>
        <dbReference type="Proteomes" id="UP000075880"/>
    </source>
</evidence>
<dbReference type="InterPro" id="IPR008271">
    <property type="entry name" value="Ser/Thr_kinase_AS"/>
</dbReference>
<evidence type="ECO:0000256" key="3">
    <source>
        <dbReference type="ARBA" id="ARBA00022741"/>
    </source>
</evidence>
<feature type="compositionally biased region" description="Polar residues" evidence="8">
    <location>
        <begin position="143"/>
        <end position="152"/>
    </location>
</feature>
<feature type="region of interest" description="Disordered" evidence="8">
    <location>
        <begin position="131"/>
        <end position="154"/>
    </location>
</feature>
<dbReference type="PROSITE" id="PS50011">
    <property type="entry name" value="PROTEIN_KINASE_DOM"/>
    <property type="match status" value="1"/>
</dbReference>
<dbReference type="STRING" id="41427.A0A182J5A6"/>
<dbReference type="Gene3D" id="3.30.200.20">
    <property type="entry name" value="Phosphorylase Kinase, domain 1"/>
    <property type="match status" value="1"/>
</dbReference>
<feature type="compositionally biased region" description="Low complexity" evidence="8">
    <location>
        <begin position="44"/>
        <end position="66"/>
    </location>
</feature>
<dbReference type="GO" id="GO:0005524">
    <property type="term" value="F:ATP binding"/>
    <property type="evidence" value="ECO:0007669"/>
    <property type="project" value="UniProtKB-UniRule"/>
</dbReference>
<feature type="compositionally biased region" description="Polar residues" evidence="8">
    <location>
        <begin position="678"/>
        <end position="697"/>
    </location>
</feature>
<dbReference type="CDD" id="cd14134">
    <property type="entry name" value="PKc_CLK"/>
    <property type="match status" value="1"/>
</dbReference>
<evidence type="ECO:0000256" key="8">
    <source>
        <dbReference type="SAM" id="MobiDB-lite"/>
    </source>
</evidence>
<feature type="compositionally biased region" description="Low complexity" evidence="8">
    <location>
        <begin position="184"/>
        <end position="203"/>
    </location>
</feature>
<keyword evidence="2" id="KW-0808">Transferase</keyword>
<feature type="region of interest" description="Disordered" evidence="8">
    <location>
        <begin position="44"/>
        <end position="70"/>
    </location>
</feature>
<feature type="compositionally biased region" description="Basic and acidic residues" evidence="8">
    <location>
        <begin position="309"/>
        <end position="324"/>
    </location>
</feature>
<dbReference type="Pfam" id="PF00069">
    <property type="entry name" value="Pkinase"/>
    <property type="match status" value="1"/>
</dbReference>
<dbReference type="GO" id="GO:0043484">
    <property type="term" value="P:regulation of RNA splicing"/>
    <property type="evidence" value="ECO:0007669"/>
    <property type="project" value="TreeGrafter"/>
</dbReference>
<comment type="similarity">
    <text evidence="6">Belongs to the protein kinase superfamily. CMGC Ser/Thr protein kinase family. Lammer subfamily.</text>
</comment>
<proteinExistence type="inferred from homology"/>
<dbReference type="InterPro" id="IPR011009">
    <property type="entry name" value="Kinase-like_dom_sf"/>
</dbReference>
<keyword evidence="1" id="KW-0723">Serine/threonine-protein kinase</keyword>
<dbReference type="PROSITE" id="PS00107">
    <property type="entry name" value="PROTEIN_KINASE_ATP"/>
    <property type="match status" value="1"/>
</dbReference>
<feature type="region of interest" description="Disordered" evidence="8">
    <location>
        <begin position="280"/>
        <end position="327"/>
    </location>
</feature>
<dbReference type="InterPro" id="IPR017441">
    <property type="entry name" value="Protein_kinase_ATP_BS"/>
</dbReference>
<feature type="compositionally biased region" description="Basic and acidic residues" evidence="8">
    <location>
        <begin position="205"/>
        <end position="217"/>
    </location>
</feature>
<protein>
    <recommendedName>
        <fullName evidence="9">Protein kinase domain-containing protein</fullName>
    </recommendedName>
</protein>
<dbReference type="Proteomes" id="UP000075880">
    <property type="component" value="Unassembled WGS sequence"/>
</dbReference>
<keyword evidence="5 7" id="KW-0067">ATP-binding</keyword>
<dbReference type="GO" id="GO:0004674">
    <property type="term" value="F:protein serine/threonine kinase activity"/>
    <property type="evidence" value="ECO:0007669"/>
    <property type="project" value="UniProtKB-KW"/>
</dbReference>
<sequence>MAASSTATSSSDASATRAATGSSSSSSLASSSSSYLLSKLSSSELSGLGTTSSGVGSSVTGASSSSARRRYIRSNTASVTQLLSDSCSSILQRFRRNPSEKLEQQPQQQSSSKRSQFRGFNELATSASTSSILSHGTSASTSDYGSLGSSTDSVHRSPYLSSFNSTMSSYYKPLFRTFGKRFDSPTATGGSTATAAPSTTAGSRSKRDSTTEDKDKTPLVVPGKASAGGTGGADGGTGGSTISRLESKYSDILDRVHRRKEQQQEDKEKTLEPIGGASLYQQQQKQQHHHHQRSLLNPLAKSSTTSSIVRDKSYTNTTTKERTPYKLQLLLGGGRSAKLGAMDSLYDRNGRTHGSNGESAYAGKHQRDLGSYLGDGKENVFKSKYDPTELLSEVSLTSAGRARRSTKAYKRSDTTDMGHLLHQHHQHHHTSAYSSGSTDAGSSSAVAAESSLAALKKERRKSCQTAASGGQRFFDADGICTVPFSSDDDDGGGSADGQHDPRQRERLTKRREIESLLQKYAPLDDPTRLAQQPRRERRSHATVNPTDGDAVGRFKSPSATGNNSASLSLFSGSGGSSHQHQRTSSSHARMYYNQQHQQQQNQHGNLYGTAATGTVHGASGLQKSYTVQNVAAHLQNGLHHGQQPYGYHLHQHHHHHQQHAPVGGSILPINTSHGYSGRTSMTASGTNSSTGLVQNQLRGPRSRIPKALSTFKQPSIRDDADGHLIYQNGDVLQNRYKILDTLGEGTFGRVVKVRDLHMNHVMALKVIKNVDKYRAAAELEITALQKINQMDPNFKHLCVHMLDWFDFHGHTCIGFEMLGLSVFDFLKQNNYEPYPMEHVRHISYQLCFAVRFLHENRLTHTDLKPENILFIDSEYTTVTLPQKAVQVRRNKCTDIRLIDFGSATFDDEQHSAIVSTRHYRAPEVILELGWAQPCDVWSIGCIMFELYLGVTLFPTHDNREHLAMMERILGAIPYRMARKTKTKYFRYGKLDWEEKSAPGRYVREHCKPLHRCVIADKPDHLQLFDLIRKMLEYDPANRITLDKALRHPFFAKLPANQRLHEKCKNCCASPNNAERERSHSLSR</sequence>
<evidence type="ECO:0000256" key="5">
    <source>
        <dbReference type="ARBA" id="ARBA00022840"/>
    </source>
</evidence>
<evidence type="ECO:0000256" key="6">
    <source>
        <dbReference type="ARBA" id="ARBA00037966"/>
    </source>
</evidence>
<feature type="region of interest" description="Disordered" evidence="8">
    <location>
        <begin position="422"/>
        <end position="444"/>
    </location>
</feature>
<dbReference type="InterPro" id="IPR051175">
    <property type="entry name" value="CLK_kinases"/>
</dbReference>
<dbReference type="AlphaFoldDB" id="A0A182J5A6"/>
<dbReference type="PANTHER" id="PTHR45646:SF11">
    <property type="entry name" value="SERINE_THREONINE-PROTEIN KINASE DOA"/>
    <property type="match status" value="1"/>
</dbReference>
<evidence type="ECO:0000313" key="10">
    <source>
        <dbReference type="EnsemblMetazoa" id="AATE011645-PA.1"/>
    </source>
</evidence>
<dbReference type="PROSITE" id="PS00108">
    <property type="entry name" value="PROTEIN_KINASE_ST"/>
    <property type="match status" value="1"/>
</dbReference>
<feature type="region of interest" description="Disordered" evidence="8">
    <location>
        <begin position="98"/>
        <end position="118"/>
    </location>
</feature>
<feature type="region of interest" description="Disordered" evidence="8">
    <location>
        <begin position="678"/>
        <end position="703"/>
    </location>
</feature>
<name>A0A182J5A6_ANOAO</name>
<dbReference type="InterPro" id="IPR000719">
    <property type="entry name" value="Prot_kinase_dom"/>
</dbReference>
<feature type="compositionally biased region" description="Basic and acidic residues" evidence="8">
    <location>
        <begin position="497"/>
        <end position="514"/>
    </location>
</feature>
<dbReference type="PANTHER" id="PTHR45646">
    <property type="entry name" value="SERINE/THREONINE-PROTEIN KINASE DOA-RELATED"/>
    <property type="match status" value="1"/>
</dbReference>
<keyword evidence="11" id="KW-1185">Reference proteome</keyword>